<evidence type="ECO:0000256" key="14">
    <source>
        <dbReference type="ARBA" id="ARBA00023136"/>
    </source>
</evidence>
<evidence type="ECO:0000256" key="1">
    <source>
        <dbReference type="ARBA" id="ARBA00004479"/>
    </source>
</evidence>
<reference evidence="20" key="1">
    <citation type="submission" date="2020-08" db="EMBL/GenBank/DDBJ databases">
        <title>Plant Genome Project.</title>
        <authorList>
            <person name="Zhang R.-G."/>
        </authorList>
    </citation>
    <scope>NUCLEOTIDE SEQUENCE</scope>
    <source>
        <strain evidence="20">WSP0</strain>
        <tissue evidence="20">Leaf</tissue>
    </source>
</reference>
<keyword evidence="8 18" id="KW-0732">Signal</keyword>
<comment type="similarity">
    <text evidence="2">In the N-terminal section; belongs to the leguminous lectin family.</text>
</comment>
<evidence type="ECO:0000256" key="5">
    <source>
        <dbReference type="ARBA" id="ARBA00022527"/>
    </source>
</evidence>
<dbReference type="FunFam" id="1.10.510.10:FF:000108">
    <property type="entry name" value="L-type lectin-domain containing receptor kinase S.4"/>
    <property type="match status" value="1"/>
</dbReference>
<dbReference type="InterPro" id="IPR008930">
    <property type="entry name" value="Terpenoid_cyclase/PrenylTrfase"/>
</dbReference>
<feature type="signal peptide" evidence="18">
    <location>
        <begin position="1"/>
        <end position="18"/>
    </location>
</feature>
<evidence type="ECO:0000256" key="7">
    <source>
        <dbReference type="ARBA" id="ARBA00022692"/>
    </source>
</evidence>
<dbReference type="SUPFAM" id="SSF56112">
    <property type="entry name" value="Protein kinase-like (PK-like)"/>
    <property type="match status" value="1"/>
</dbReference>
<keyword evidence="7" id="KW-0812">Transmembrane</keyword>
<evidence type="ECO:0000256" key="10">
    <source>
        <dbReference type="ARBA" id="ARBA00022741"/>
    </source>
</evidence>
<dbReference type="PROSITE" id="PS50011">
    <property type="entry name" value="PROTEIN_KINASE_DOM"/>
    <property type="match status" value="1"/>
</dbReference>
<keyword evidence="11" id="KW-0418">Kinase</keyword>
<proteinExistence type="inferred from homology"/>
<dbReference type="SMART" id="SM00220">
    <property type="entry name" value="S_TKc"/>
    <property type="match status" value="1"/>
</dbReference>
<comment type="caution">
    <text evidence="20">The sequence shown here is derived from an EMBL/GenBank/DDBJ whole genome shotgun (WGS) entry which is preliminary data.</text>
</comment>
<gene>
    <name evidence="20" type="ORF">RHGRI_027392</name>
</gene>
<sequence>MNCCIAILLLLLLKFATSSSSNNIPDDFTFNGCLKLDGRAELGSNGFFTLNESAEGTIGHAFYSFPIQFKKSLNASVISFSTTFIFAIVSAQRLLCGSKMVLSIRNLSLISGDPMQVLDDCPGNLDFWYRHISKGAWPFSTADHGWPISDCTAEGLKAVLLLSKLPPDIVGEPIDAKLLYDAVNVILSLQVIIHRDIKAGNVLIDDEFNGRLGDFGLAKLCDHGTDPQTSHVAGTLGYIAPELARNGKASTSTDLFAFGAFMLEVVCGRRPVDPRASPEEVILVDWVFECLERGNILEAIDRQLGTEYAVEEAELVLKLGLLCLHAIAAARPSISNVVQYLEGRAQLPNNLGDIIKSRDFREASNEQDVQLPTSVTSLTISEPFTSTGR</sequence>
<evidence type="ECO:0000256" key="2">
    <source>
        <dbReference type="ARBA" id="ARBA00008536"/>
    </source>
</evidence>
<dbReference type="Pfam" id="PF00069">
    <property type="entry name" value="Pkinase"/>
    <property type="match status" value="1"/>
</dbReference>
<evidence type="ECO:0000256" key="18">
    <source>
        <dbReference type="SAM" id="SignalP"/>
    </source>
</evidence>
<keyword evidence="13" id="KW-1133">Transmembrane helix</keyword>
<evidence type="ECO:0000313" key="20">
    <source>
        <dbReference type="EMBL" id="KAG5533153.1"/>
    </source>
</evidence>
<keyword evidence="12" id="KW-0067">ATP-binding</keyword>
<evidence type="ECO:0000256" key="3">
    <source>
        <dbReference type="ARBA" id="ARBA00010217"/>
    </source>
</evidence>
<evidence type="ECO:0000313" key="21">
    <source>
        <dbReference type="Proteomes" id="UP000823749"/>
    </source>
</evidence>
<feature type="domain" description="Protein kinase" evidence="19">
    <location>
        <begin position="47"/>
        <end position="347"/>
    </location>
</feature>
<dbReference type="SUPFAM" id="SSF48239">
    <property type="entry name" value="Terpenoid cyclases/Protein prenyltransferases"/>
    <property type="match status" value="1"/>
</dbReference>
<dbReference type="PROSITE" id="PS00108">
    <property type="entry name" value="PROTEIN_KINASE_ST"/>
    <property type="match status" value="1"/>
</dbReference>
<feature type="chain" id="PRO_5043978023" description="non-specific serine/threonine protein kinase" evidence="18">
    <location>
        <begin position="19"/>
        <end position="389"/>
    </location>
</feature>
<evidence type="ECO:0000256" key="15">
    <source>
        <dbReference type="ARBA" id="ARBA00023170"/>
    </source>
</evidence>
<dbReference type="Pfam" id="PF00139">
    <property type="entry name" value="Lectin_legB"/>
    <property type="match status" value="1"/>
</dbReference>
<dbReference type="InterPro" id="IPR000719">
    <property type="entry name" value="Prot_kinase_dom"/>
</dbReference>
<dbReference type="EC" id="2.7.11.1" evidence="4"/>
<evidence type="ECO:0000256" key="11">
    <source>
        <dbReference type="ARBA" id="ARBA00022777"/>
    </source>
</evidence>
<name>A0AAV6IX58_9ERIC</name>
<keyword evidence="14" id="KW-0472">Membrane</keyword>
<dbReference type="InterPro" id="IPR011009">
    <property type="entry name" value="Kinase-like_dom_sf"/>
</dbReference>
<dbReference type="GO" id="GO:0016020">
    <property type="term" value="C:membrane"/>
    <property type="evidence" value="ECO:0007669"/>
    <property type="project" value="UniProtKB-SubCell"/>
</dbReference>
<keyword evidence="6" id="KW-0808">Transferase</keyword>
<keyword evidence="9" id="KW-0430">Lectin</keyword>
<dbReference type="GO" id="GO:0004674">
    <property type="term" value="F:protein serine/threonine kinase activity"/>
    <property type="evidence" value="ECO:0007669"/>
    <property type="project" value="UniProtKB-KW"/>
</dbReference>
<dbReference type="AlphaFoldDB" id="A0AAV6IX58"/>
<dbReference type="GO" id="GO:0030246">
    <property type="term" value="F:carbohydrate binding"/>
    <property type="evidence" value="ECO:0007669"/>
    <property type="project" value="UniProtKB-KW"/>
</dbReference>
<evidence type="ECO:0000256" key="9">
    <source>
        <dbReference type="ARBA" id="ARBA00022734"/>
    </source>
</evidence>
<dbReference type="Gene3D" id="1.10.510.10">
    <property type="entry name" value="Transferase(Phosphotransferase) domain 1"/>
    <property type="match status" value="1"/>
</dbReference>
<evidence type="ECO:0000256" key="4">
    <source>
        <dbReference type="ARBA" id="ARBA00012513"/>
    </source>
</evidence>
<comment type="catalytic activity">
    <reaction evidence="16">
        <text>L-threonyl-[protein] + ATP = O-phospho-L-threonyl-[protein] + ADP + H(+)</text>
        <dbReference type="Rhea" id="RHEA:46608"/>
        <dbReference type="Rhea" id="RHEA-COMP:11060"/>
        <dbReference type="Rhea" id="RHEA-COMP:11605"/>
        <dbReference type="ChEBI" id="CHEBI:15378"/>
        <dbReference type="ChEBI" id="CHEBI:30013"/>
        <dbReference type="ChEBI" id="CHEBI:30616"/>
        <dbReference type="ChEBI" id="CHEBI:61977"/>
        <dbReference type="ChEBI" id="CHEBI:456216"/>
        <dbReference type="EC" id="2.7.11.1"/>
    </reaction>
</comment>
<keyword evidence="21" id="KW-1185">Reference proteome</keyword>
<dbReference type="SUPFAM" id="SSF49899">
    <property type="entry name" value="Concanavalin A-like lectins/glucanases"/>
    <property type="match status" value="1"/>
</dbReference>
<dbReference type="InterPro" id="IPR001220">
    <property type="entry name" value="Legume_lectin_dom"/>
</dbReference>
<keyword evidence="15" id="KW-0675">Receptor</keyword>
<dbReference type="InterPro" id="IPR050528">
    <property type="entry name" value="L-type_Lectin-RKs"/>
</dbReference>
<comment type="subcellular location">
    <subcellularLocation>
        <location evidence="1">Membrane</location>
        <topology evidence="1">Single-pass type I membrane protein</topology>
    </subcellularLocation>
</comment>
<comment type="catalytic activity">
    <reaction evidence="17">
        <text>L-seryl-[protein] + ATP = O-phospho-L-seryl-[protein] + ADP + H(+)</text>
        <dbReference type="Rhea" id="RHEA:17989"/>
        <dbReference type="Rhea" id="RHEA-COMP:9863"/>
        <dbReference type="Rhea" id="RHEA-COMP:11604"/>
        <dbReference type="ChEBI" id="CHEBI:15378"/>
        <dbReference type="ChEBI" id="CHEBI:29999"/>
        <dbReference type="ChEBI" id="CHEBI:30616"/>
        <dbReference type="ChEBI" id="CHEBI:83421"/>
        <dbReference type="ChEBI" id="CHEBI:456216"/>
        <dbReference type="EC" id="2.7.11.1"/>
    </reaction>
</comment>
<evidence type="ECO:0000256" key="8">
    <source>
        <dbReference type="ARBA" id="ARBA00022729"/>
    </source>
</evidence>
<keyword evidence="10" id="KW-0547">Nucleotide-binding</keyword>
<dbReference type="InterPro" id="IPR013320">
    <property type="entry name" value="ConA-like_dom_sf"/>
</dbReference>
<evidence type="ECO:0000259" key="19">
    <source>
        <dbReference type="PROSITE" id="PS50011"/>
    </source>
</evidence>
<evidence type="ECO:0000256" key="6">
    <source>
        <dbReference type="ARBA" id="ARBA00022679"/>
    </source>
</evidence>
<evidence type="ECO:0000256" key="13">
    <source>
        <dbReference type="ARBA" id="ARBA00022989"/>
    </source>
</evidence>
<dbReference type="Proteomes" id="UP000823749">
    <property type="component" value="Chromosome 9"/>
</dbReference>
<dbReference type="GO" id="GO:0005524">
    <property type="term" value="F:ATP binding"/>
    <property type="evidence" value="ECO:0007669"/>
    <property type="project" value="UniProtKB-KW"/>
</dbReference>
<dbReference type="EMBL" id="JACTNZ010000009">
    <property type="protein sequence ID" value="KAG5533153.1"/>
    <property type="molecule type" value="Genomic_DNA"/>
</dbReference>
<keyword evidence="5" id="KW-0723">Serine/threonine-protein kinase</keyword>
<accession>A0AAV6IX58</accession>
<protein>
    <recommendedName>
        <fullName evidence="4">non-specific serine/threonine protein kinase</fullName>
        <ecNumber evidence="4">2.7.11.1</ecNumber>
    </recommendedName>
</protein>
<evidence type="ECO:0000256" key="16">
    <source>
        <dbReference type="ARBA" id="ARBA00047899"/>
    </source>
</evidence>
<dbReference type="PANTHER" id="PTHR27007">
    <property type="match status" value="1"/>
</dbReference>
<evidence type="ECO:0000256" key="17">
    <source>
        <dbReference type="ARBA" id="ARBA00048679"/>
    </source>
</evidence>
<dbReference type="Gene3D" id="2.60.120.200">
    <property type="match status" value="1"/>
</dbReference>
<organism evidence="20 21">
    <name type="scientific">Rhododendron griersonianum</name>
    <dbReference type="NCBI Taxonomy" id="479676"/>
    <lineage>
        <taxon>Eukaryota</taxon>
        <taxon>Viridiplantae</taxon>
        <taxon>Streptophyta</taxon>
        <taxon>Embryophyta</taxon>
        <taxon>Tracheophyta</taxon>
        <taxon>Spermatophyta</taxon>
        <taxon>Magnoliopsida</taxon>
        <taxon>eudicotyledons</taxon>
        <taxon>Gunneridae</taxon>
        <taxon>Pentapetalae</taxon>
        <taxon>asterids</taxon>
        <taxon>Ericales</taxon>
        <taxon>Ericaceae</taxon>
        <taxon>Ericoideae</taxon>
        <taxon>Rhodoreae</taxon>
        <taxon>Rhododendron</taxon>
    </lineage>
</organism>
<dbReference type="InterPro" id="IPR008271">
    <property type="entry name" value="Ser/Thr_kinase_AS"/>
</dbReference>
<comment type="similarity">
    <text evidence="3">In the C-terminal section; belongs to the protein kinase superfamily. Ser/Thr protein kinase family.</text>
</comment>
<evidence type="ECO:0000256" key="12">
    <source>
        <dbReference type="ARBA" id="ARBA00022840"/>
    </source>
</evidence>